<keyword evidence="2" id="KW-1185">Reference proteome</keyword>
<accession>A0A9Q1F5V6</accession>
<proteinExistence type="predicted"/>
<name>A0A9Q1F5V6_SYNKA</name>
<dbReference type="AlphaFoldDB" id="A0A9Q1F5V6"/>
<gene>
    <name evidence="1" type="ORF">SKAU_G00229920</name>
</gene>
<comment type="caution">
    <text evidence="1">The sequence shown here is derived from an EMBL/GenBank/DDBJ whole genome shotgun (WGS) entry which is preliminary data.</text>
</comment>
<reference evidence="1" key="1">
    <citation type="journal article" date="2023" name="Science">
        <title>Genome structures resolve the early diversification of teleost fishes.</title>
        <authorList>
            <person name="Parey E."/>
            <person name="Louis A."/>
            <person name="Montfort J."/>
            <person name="Bouchez O."/>
            <person name="Roques C."/>
            <person name="Iampietro C."/>
            <person name="Lluch J."/>
            <person name="Castinel A."/>
            <person name="Donnadieu C."/>
            <person name="Desvignes T."/>
            <person name="Floi Bucao C."/>
            <person name="Jouanno E."/>
            <person name="Wen M."/>
            <person name="Mejri S."/>
            <person name="Dirks R."/>
            <person name="Jansen H."/>
            <person name="Henkel C."/>
            <person name="Chen W.J."/>
            <person name="Zahm M."/>
            <person name="Cabau C."/>
            <person name="Klopp C."/>
            <person name="Thompson A.W."/>
            <person name="Robinson-Rechavi M."/>
            <person name="Braasch I."/>
            <person name="Lecointre G."/>
            <person name="Bobe J."/>
            <person name="Postlethwait J.H."/>
            <person name="Berthelot C."/>
            <person name="Roest Crollius H."/>
            <person name="Guiguen Y."/>
        </authorList>
    </citation>
    <scope>NUCLEOTIDE SEQUENCE</scope>
    <source>
        <strain evidence="1">WJC10195</strain>
    </source>
</reference>
<dbReference type="Proteomes" id="UP001152622">
    <property type="component" value="Chromosome 8"/>
</dbReference>
<dbReference type="OrthoDB" id="8823624at2759"/>
<evidence type="ECO:0000313" key="1">
    <source>
        <dbReference type="EMBL" id="KAJ8351516.1"/>
    </source>
</evidence>
<dbReference type="EMBL" id="JAINUF010000008">
    <property type="protein sequence ID" value="KAJ8351516.1"/>
    <property type="molecule type" value="Genomic_DNA"/>
</dbReference>
<protein>
    <submittedName>
        <fullName evidence="1">Uncharacterized protein</fullName>
    </submittedName>
</protein>
<organism evidence="1 2">
    <name type="scientific">Synaphobranchus kaupii</name>
    <name type="common">Kaup's arrowtooth eel</name>
    <dbReference type="NCBI Taxonomy" id="118154"/>
    <lineage>
        <taxon>Eukaryota</taxon>
        <taxon>Metazoa</taxon>
        <taxon>Chordata</taxon>
        <taxon>Craniata</taxon>
        <taxon>Vertebrata</taxon>
        <taxon>Euteleostomi</taxon>
        <taxon>Actinopterygii</taxon>
        <taxon>Neopterygii</taxon>
        <taxon>Teleostei</taxon>
        <taxon>Anguilliformes</taxon>
        <taxon>Synaphobranchidae</taxon>
        <taxon>Synaphobranchus</taxon>
    </lineage>
</organism>
<evidence type="ECO:0000313" key="2">
    <source>
        <dbReference type="Proteomes" id="UP001152622"/>
    </source>
</evidence>
<sequence length="90" mass="9478">MPDSSSGGLDVLGGALLGGVVLDGALLCDGNLSEEEVLYTTIDHSNSTTQRKMEHDSDDVCDYAIVNMPSGPGHKATINEDCTDDYVLMS</sequence>